<evidence type="ECO:0000256" key="5">
    <source>
        <dbReference type="ARBA" id="ARBA00048462"/>
    </source>
</evidence>
<dbReference type="InterPro" id="IPR016035">
    <property type="entry name" value="Acyl_Trfase/lysoPLipase"/>
</dbReference>
<dbReference type="EC" id="2.3.1.39" evidence="2"/>
<evidence type="ECO:0000256" key="3">
    <source>
        <dbReference type="ARBA" id="ARBA00022679"/>
    </source>
</evidence>
<dbReference type="SUPFAM" id="SSF52151">
    <property type="entry name" value="FabD/lysophospholipase-like"/>
    <property type="match status" value="1"/>
</dbReference>
<keyword evidence="8" id="KW-1185">Reference proteome</keyword>
<gene>
    <name evidence="7" type="ORF">PaecuDRAFT_4693</name>
</gene>
<dbReference type="InterPro" id="IPR001227">
    <property type="entry name" value="Ac_transferase_dom_sf"/>
</dbReference>
<keyword evidence="4" id="KW-0012">Acyltransferase</keyword>
<evidence type="ECO:0000313" key="8">
    <source>
        <dbReference type="Proteomes" id="UP000005387"/>
    </source>
</evidence>
<evidence type="ECO:0000259" key="6">
    <source>
        <dbReference type="SMART" id="SM00827"/>
    </source>
</evidence>
<dbReference type="Pfam" id="PF00698">
    <property type="entry name" value="Acyl_transf_1"/>
    <property type="match status" value="1"/>
</dbReference>
<organism evidence="7 8">
    <name type="scientific">Paenibacillus curdlanolyticus YK9</name>
    <dbReference type="NCBI Taxonomy" id="717606"/>
    <lineage>
        <taxon>Bacteria</taxon>
        <taxon>Bacillati</taxon>
        <taxon>Bacillota</taxon>
        <taxon>Bacilli</taxon>
        <taxon>Bacillales</taxon>
        <taxon>Paenibacillaceae</taxon>
        <taxon>Paenibacillus</taxon>
    </lineage>
</organism>
<dbReference type="Proteomes" id="UP000005387">
    <property type="component" value="Unassembled WGS sequence"/>
</dbReference>
<evidence type="ECO:0000256" key="1">
    <source>
        <dbReference type="ARBA" id="ARBA00008217"/>
    </source>
</evidence>
<feature type="domain" description="Malonyl-CoA:ACP transacylase (MAT)" evidence="6">
    <location>
        <begin position="7"/>
        <end position="333"/>
    </location>
</feature>
<proteinExistence type="inferred from homology"/>
<protein>
    <recommendedName>
        <fullName evidence="2">[acyl-carrier-protein] S-malonyltransferase</fullName>
        <ecNumber evidence="2">2.3.1.39</ecNumber>
    </recommendedName>
</protein>
<name>E0IGA2_9BACL</name>
<dbReference type="InterPro" id="IPR016036">
    <property type="entry name" value="Malonyl_transacylase_ACP-bd"/>
</dbReference>
<dbReference type="NCBIfam" id="TIGR00128">
    <property type="entry name" value="fabD"/>
    <property type="match status" value="1"/>
</dbReference>
<dbReference type="InterPro" id="IPR050858">
    <property type="entry name" value="Mal-CoA-ACP_Trans/PKS_FabD"/>
</dbReference>
<dbReference type="eggNOG" id="COG0331">
    <property type="taxonomic scope" value="Bacteria"/>
</dbReference>
<dbReference type="SUPFAM" id="SSF55048">
    <property type="entry name" value="Probable ACP-binding domain of malonyl-CoA ACP transacylase"/>
    <property type="match status" value="1"/>
</dbReference>
<dbReference type="OrthoDB" id="9805460at2"/>
<dbReference type="GO" id="GO:0006633">
    <property type="term" value="P:fatty acid biosynthetic process"/>
    <property type="evidence" value="ECO:0007669"/>
    <property type="project" value="TreeGrafter"/>
</dbReference>
<dbReference type="RefSeq" id="WP_006040673.1">
    <property type="nucleotide sequence ID" value="NZ_AEDD01000016.1"/>
</dbReference>
<sequence>MVKWAMLFPGQGSQYAGMGRELRDEAETARHVFEEADETLGYKLSDIMMGKDSERLTRTEFAQPALLTVSVAAYRVFMERIGGTPDYMAGHSLGEWSALTCAEAMSFADALRLVALRGRLMQEAADAGEGAMCAIIGLNAGEVEAICLNLCAAGTEVVVSNYNSPVQTVISGRKDAVQRAVAEFESRGAKAVYLNVSAAFHSPLMASAAERLEESMRGAKLAAPRFPVISNVTALPHASAGEIARSLVEQIVSPVRWEATMRFLAGANVSTAVELGPQAVLARLVKANTDGMQAYSFEKPSQTEELHEQLKLVRLGARQQTLMFVASCLTTAAATRNRNWDERAYREGVMEPYRNIEAIQERLDAEDRAPEPDEMQEAFRNLVQIFQTKGVQTDEAEERLLEIIIRTGTGELFPEYTDKASGSERAVAAARG</sequence>
<keyword evidence="3" id="KW-0808">Transferase</keyword>
<dbReference type="PANTHER" id="PTHR42681:SF1">
    <property type="entry name" value="MALONYL-COA-ACYL CARRIER PROTEIN TRANSACYLASE, MITOCHONDRIAL"/>
    <property type="match status" value="1"/>
</dbReference>
<dbReference type="FunFam" id="3.30.70.250:FF:000001">
    <property type="entry name" value="Malonyl CoA-acyl carrier protein transacylase"/>
    <property type="match status" value="1"/>
</dbReference>
<dbReference type="Gene3D" id="3.40.366.10">
    <property type="entry name" value="Malonyl-Coenzyme A Acyl Carrier Protein, domain 2"/>
    <property type="match status" value="1"/>
</dbReference>
<evidence type="ECO:0000256" key="2">
    <source>
        <dbReference type="ARBA" id="ARBA00013258"/>
    </source>
</evidence>
<dbReference type="SMART" id="SM00827">
    <property type="entry name" value="PKS_AT"/>
    <property type="match status" value="1"/>
</dbReference>
<accession>E0IGA2</accession>
<comment type="similarity">
    <text evidence="1">Belongs to the FabD family.</text>
</comment>
<evidence type="ECO:0000256" key="4">
    <source>
        <dbReference type="ARBA" id="ARBA00023315"/>
    </source>
</evidence>
<dbReference type="Gene3D" id="3.30.70.250">
    <property type="entry name" value="Malonyl-CoA ACP transacylase, ACP-binding"/>
    <property type="match status" value="1"/>
</dbReference>
<dbReference type="EMBL" id="AEDD01000016">
    <property type="protein sequence ID" value="EFM08504.1"/>
    <property type="molecule type" value="Genomic_DNA"/>
</dbReference>
<dbReference type="PANTHER" id="PTHR42681">
    <property type="entry name" value="MALONYL-COA-ACYL CARRIER PROTEIN TRANSACYLASE, MITOCHONDRIAL"/>
    <property type="match status" value="1"/>
</dbReference>
<dbReference type="InterPro" id="IPR004410">
    <property type="entry name" value="Malonyl_CoA-ACP_transAc_FabD"/>
</dbReference>
<dbReference type="AlphaFoldDB" id="E0IGA2"/>
<evidence type="ECO:0000313" key="7">
    <source>
        <dbReference type="EMBL" id="EFM08504.1"/>
    </source>
</evidence>
<dbReference type="InterPro" id="IPR014043">
    <property type="entry name" value="Acyl_transferase_dom"/>
</dbReference>
<dbReference type="GO" id="GO:0004314">
    <property type="term" value="F:[acyl-carrier-protein] S-malonyltransferase activity"/>
    <property type="evidence" value="ECO:0007669"/>
    <property type="project" value="UniProtKB-EC"/>
</dbReference>
<dbReference type="STRING" id="717606.PaecuDRAFT_4693"/>
<dbReference type="GO" id="GO:0005829">
    <property type="term" value="C:cytosol"/>
    <property type="evidence" value="ECO:0007669"/>
    <property type="project" value="TreeGrafter"/>
</dbReference>
<reference evidence="7 8" key="1">
    <citation type="submission" date="2010-07" db="EMBL/GenBank/DDBJ databases">
        <title>The draft genome of Paenibacillus curdlanolyticus YK9.</title>
        <authorList>
            <consortium name="US DOE Joint Genome Institute (JGI-PGF)"/>
            <person name="Lucas S."/>
            <person name="Copeland A."/>
            <person name="Lapidus A."/>
            <person name="Cheng J.-F."/>
            <person name="Bruce D."/>
            <person name="Goodwin L."/>
            <person name="Pitluck S."/>
            <person name="Land M.L."/>
            <person name="Hauser L."/>
            <person name="Chang Y.-J."/>
            <person name="Jeffries C."/>
            <person name="Anderson I.J."/>
            <person name="Johnson E."/>
            <person name="Loganathan U."/>
            <person name="Mulhopadhyay B."/>
            <person name="Kyrpides N."/>
            <person name="Woyke T.J."/>
        </authorList>
    </citation>
    <scope>NUCLEOTIDE SEQUENCE [LARGE SCALE GENOMIC DNA]</scope>
    <source>
        <strain evidence="7 8">YK9</strain>
    </source>
</reference>
<comment type="catalytic activity">
    <reaction evidence="5">
        <text>holo-[ACP] + malonyl-CoA = malonyl-[ACP] + CoA</text>
        <dbReference type="Rhea" id="RHEA:41792"/>
        <dbReference type="Rhea" id="RHEA-COMP:9623"/>
        <dbReference type="Rhea" id="RHEA-COMP:9685"/>
        <dbReference type="ChEBI" id="CHEBI:57287"/>
        <dbReference type="ChEBI" id="CHEBI:57384"/>
        <dbReference type="ChEBI" id="CHEBI:64479"/>
        <dbReference type="ChEBI" id="CHEBI:78449"/>
        <dbReference type="EC" id="2.3.1.39"/>
    </reaction>
</comment>